<evidence type="ECO:0000256" key="1">
    <source>
        <dbReference type="SAM" id="MobiDB-lite"/>
    </source>
</evidence>
<protein>
    <submittedName>
        <fullName evidence="2">Uncharacterized protein</fullName>
    </submittedName>
</protein>
<proteinExistence type="predicted"/>
<feature type="region of interest" description="Disordered" evidence="1">
    <location>
        <begin position="1"/>
        <end position="94"/>
    </location>
</feature>
<dbReference type="AlphaFoldDB" id="A0A833R6G1"/>
<evidence type="ECO:0000313" key="2">
    <source>
        <dbReference type="EMBL" id="KAF3333991.1"/>
    </source>
</evidence>
<gene>
    <name evidence="2" type="ORF">FCM35_KLT01682</name>
</gene>
<dbReference type="EMBL" id="SWLB01000010">
    <property type="protein sequence ID" value="KAF3333991.1"/>
    <property type="molecule type" value="Genomic_DNA"/>
</dbReference>
<keyword evidence="3" id="KW-1185">Reference proteome</keyword>
<dbReference type="OrthoDB" id="1733797at2759"/>
<evidence type="ECO:0000313" key="3">
    <source>
        <dbReference type="Proteomes" id="UP000623129"/>
    </source>
</evidence>
<comment type="caution">
    <text evidence="2">The sequence shown here is derived from an EMBL/GenBank/DDBJ whole genome shotgun (WGS) entry which is preliminary data.</text>
</comment>
<sequence>MKKQQPGTSRGEVTGQRGVPGRRSVPARFRPPAPKQYDVSKKQSTNREVQEERSRTSSVTDESMTDTTFVTSSVHYGGRHYHTSPAPTDPPREPTIDELFSGEINQDSAYRGDWWRGGLYY</sequence>
<organism evidence="2 3">
    <name type="scientific">Carex littledalei</name>
    <dbReference type="NCBI Taxonomy" id="544730"/>
    <lineage>
        <taxon>Eukaryota</taxon>
        <taxon>Viridiplantae</taxon>
        <taxon>Streptophyta</taxon>
        <taxon>Embryophyta</taxon>
        <taxon>Tracheophyta</taxon>
        <taxon>Spermatophyta</taxon>
        <taxon>Magnoliopsida</taxon>
        <taxon>Liliopsida</taxon>
        <taxon>Poales</taxon>
        <taxon>Cyperaceae</taxon>
        <taxon>Cyperoideae</taxon>
        <taxon>Cariceae</taxon>
        <taxon>Carex</taxon>
        <taxon>Carex subgen. Euthyceras</taxon>
    </lineage>
</organism>
<name>A0A833R6G1_9POAL</name>
<reference evidence="2" key="1">
    <citation type="submission" date="2020-01" db="EMBL/GenBank/DDBJ databases">
        <title>Genome sequence of Kobresia littledalei, the first chromosome-level genome in the family Cyperaceae.</title>
        <authorList>
            <person name="Qu G."/>
        </authorList>
    </citation>
    <scope>NUCLEOTIDE SEQUENCE</scope>
    <source>
        <strain evidence="2">C.B.Clarke</strain>
        <tissue evidence="2">Leaf</tissue>
    </source>
</reference>
<dbReference type="Proteomes" id="UP000623129">
    <property type="component" value="Unassembled WGS sequence"/>
</dbReference>
<accession>A0A833R6G1</accession>
<feature type="compositionally biased region" description="Polar residues" evidence="1">
    <location>
        <begin position="56"/>
        <end position="74"/>
    </location>
</feature>